<evidence type="ECO:0000313" key="3">
    <source>
        <dbReference type="EMBL" id="RZS81857.1"/>
    </source>
</evidence>
<dbReference type="EMBL" id="SGXC01000002">
    <property type="protein sequence ID" value="RZS81857.1"/>
    <property type="molecule type" value="Genomic_DNA"/>
</dbReference>
<keyword evidence="1" id="KW-0812">Transmembrane</keyword>
<feature type="transmembrane region" description="Helical" evidence="1">
    <location>
        <begin position="138"/>
        <end position="162"/>
    </location>
</feature>
<dbReference type="PANTHER" id="PTHR35342:SF5">
    <property type="entry name" value="TRICARBOXYLIC TRANSPORT PROTEIN"/>
    <property type="match status" value="1"/>
</dbReference>
<evidence type="ECO:0000256" key="1">
    <source>
        <dbReference type="SAM" id="Phobius"/>
    </source>
</evidence>
<protein>
    <submittedName>
        <fullName evidence="3">TctA family transporter</fullName>
    </submittedName>
</protein>
<keyword evidence="1" id="KW-0472">Membrane</keyword>
<dbReference type="OrthoDB" id="9781349at2"/>
<dbReference type="AlphaFoldDB" id="A0A4Q7NGK0"/>
<reference evidence="3 4" key="1">
    <citation type="submission" date="2019-02" db="EMBL/GenBank/DDBJ databases">
        <title>Genomic Encyclopedia of Type Strains, Phase IV (KMG-IV): sequencing the most valuable type-strain genomes for metagenomic binning, comparative biology and taxonomic classification.</title>
        <authorList>
            <person name="Goeker M."/>
        </authorList>
    </citation>
    <scope>NUCLEOTIDE SEQUENCE [LARGE SCALE GENOMIC DNA]</scope>
    <source>
        <strain evidence="3 4">K24</strain>
    </source>
</reference>
<accession>A0A4Q7NGK0</accession>
<feature type="transmembrane region" description="Helical" evidence="1">
    <location>
        <begin position="206"/>
        <end position="223"/>
    </location>
</feature>
<sequence length="505" mass="53057">MDLFDNLALGFATALTWQNAGYALLGCLIGTFIGLLPGLGPISTVAMLLPITYSLPPAGALILLASIYYGAQYGGSTTAILLKLPGESSSAVTMIDGHAMARQGRAGVALATAAIGSFIAGSFGVLLLATVAEPLTQVAFLFGPAEYFSLMVLGLVGSIALSSDTIDKSLGLMVLGLLFSLVGTDVNSGEYRFTGNISDLYDGIELTALAMGVFGVAEIAFNLEQYNRERNRNATLAKVTQLIPGKQDIRRMMPAIARGTAIGSLLGALPGAGVTMASFAGYALEKKVSRYKDELGQGAIEGVAGPESANNAAAQTNFISLLTLGIPGSAIMALLLGAMIIQDIQPGPQVISNHPAVFWGLIASMWIGNLMLVVLNLPMVGIWVKMLRVPYRILFPVILVFCSVGAFTVRASVFDIYLLGAFGILGYVLIKLEVSPVPLLMGMVLGPMLENSFRRALMVSRGDLSIIYSRPLSLGLLIAAGLLIVISAYPSVVRKRKTVLAEESA</sequence>
<name>A0A4Q7NGK0_9BURK</name>
<feature type="transmembrane region" description="Helical" evidence="1">
    <location>
        <begin position="389"/>
        <end position="409"/>
    </location>
</feature>
<feature type="transmembrane region" description="Helical" evidence="1">
    <location>
        <begin position="20"/>
        <end position="39"/>
    </location>
</feature>
<keyword evidence="4" id="KW-1185">Reference proteome</keyword>
<feature type="transmembrane region" description="Helical" evidence="1">
    <location>
        <begin position="318"/>
        <end position="344"/>
    </location>
</feature>
<dbReference type="RefSeq" id="WP_130359930.1">
    <property type="nucleotide sequence ID" value="NZ_SGXC01000002.1"/>
</dbReference>
<evidence type="ECO:0000259" key="2">
    <source>
        <dbReference type="Pfam" id="PF01970"/>
    </source>
</evidence>
<feature type="transmembrane region" description="Helical" evidence="1">
    <location>
        <begin position="51"/>
        <end position="71"/>
    </location>
</feature>
<gene>
    <name evidence="3" type="ORF">EV675_4485</name>
</gene>
<feature type="domain" description="DUF112" evidence="2">
    <location>
        <begin position="22"/>
        <end position="440"/>
    </location>
</feature>
<feature type="transmembrane region" description="Helical" evidence="1">
    <location>
        <begin position="356"/>
        <end position="377"/>
    </location>
</feature>
<dbReference type="PANTHER" id="PTHR35342">
    <property type="entry name" value="TRICARBOXYLIC TRANSPORT PROTEIN"/>
    <property type="match status" value="1"/>
</dbReference>
<feature type="transmembrane region" description="Helical" evidence="1">
    <location>
        <begin position="416"/>
        <end position="446"/>
    </location>
</feature>
<evidence type="ECO:0000313" key="4">
    <source>
        <dbReference type="Proteomes" id="UP000292445"/>
    </source>
</evidence>
<dbReference type="Proteomes" id="UP000292445">
    <property type="component" value="Unassembled WGS sequence"/>
</dbReference>
<organism evidence="3 4">
    <name type="scientific">Pigmentiphaga kullae</name>
    <dbReference type="NCBI Taxonomy" id="151784"/>
    <lineage>
        <taxon>Bacteria</taxon>
        <taxon>Pseudomonadati</taxon>
        <taxon>Pseudomonadota</taxon>
        <taxon>Betaproteobacteria</taxon>
        <taxon>Burkholderiales</taxon>
        <taxon>Alcaligenaceae</taxon>
        <taxon>Pigmentiphaga</taxon>
    </lineage>
</organism>
<comment type="caution">
    <text evidence="3">The sequence shown here is derived from an EMBL/GenBank/DDBJ whole genome shotgun (WGS) entry which is preliminary data.</text>
</comment>
<feature type="transmembrane region" description="Helical" evidence="1">
    <location>
        <begin position="169"/>
        <end position="186"/>
    </location>
</feature>
<feature type="transmembrane region" description="Helical" evidence="1">
    <location>
        <begin position="466"/>
        <end position="489"/>
    </location>
</feature>
<keyword evidence="1" id="KW-1133">Transmembrane helix</keyword>
<proteinExistence type="predicted"/>
<dbReference type="Pfam" id="PF01970">
    <property type="entry name" value="TctA"/>
    <property type="match status" value="1"/>
</dbReference>
<dbReference type="InterPro" id="IPR002823">
    <property type="entry name" value="DUF112_TM"/>
</dbReference>
<feature type="transmembrane region" description="Helical" evidence="1">
    <location>
        <begin position="107"/>
        <end position="132"/>
    </location>
</feature>